<dbReference type="SUPFAM" id="SSF48317">
    <property type="entry name" value="Acid phosphatase/Vanadium-dependent haloperoxidase"/>
    <property type="match status" value="1"/>
</dbReference>
<evidence type="ECO:0000256" key="1">
    <source>
        <dbReference type="SAM" id="SignalP"/>
    </source>
</evidence>
<feature type="signal peptide" evidence="1">
    <location>
        <begin position="1"/>
        <end position="20"/>
    </location>
</feature>
<proteinExistence type="predicted"/>
<protein>
    <submittedName>
        <fullName evidence="2">Vanadium-dependent haloperoxidase</fullName>
    </submittedName>
</protein>
<sequence length="402" mass="42679">MRAPLAIALLATGLSVRADAITDCNIEAGKIIMAADMKPPPANRVLAIVHTATYEAVNAITHRYPDDGLMLGATPDASIDAAVAAASHAALSKLLPAQQAAIDASYQATLAKIADNPAKSAGLGIGERAAQAVLTARENDGIAGAEAYRPQTAAGVYVPTALPAVSQWPGRKPWLMASAAQFRPDPPPTLAGETWARDYNEIKAMGAKNSTARSAEQTAVARFWEATLPPIYYGVVRSVADMPGRDVTRNARLYATVAQAVDDALIAVFDAKYHYGFWRPITAIRNGDNDGNNATERDASWVPFIDTPMHPEYPCAHCIVASTVGTVLKAELGGTPAPRLTTTSYTAGDVARSWTSIDAFVDEVSNARIWDGVHFRNSTEVGKAMGRQVGELAAQRYLQAKP</sequence>
<gene>
    <name evidence="2" type="ORF">J5837_05450</name>
</gene>
<comment type="caution">
    <text evidence="2">The sequence shown here is derived from an EMBL/GenBank/DDBJ whole genome shotgun (WGS) entry which is preliminary data.</text>
</comment>
<organism evidence="2 3">
    <name type="scientific">Pseudoxanthomonas helianthi</name>
    <dbReference type="NCBI Taxonomy" id="1453541"/>
    <lineage>
        <taxon>Bacteria</taxon>
        <taxon>Pseudomonadati</taxon>
        <taxon>Pseudomonadota</taxon>
        <taxon>Gammaproteobacteria</taxon>
        <taxon>Lysobacterales</taxon>
        <taxon>Lysobacteraceae</taxon>
        <taxon>Pseudoxanthomonas</taxon>
    </lineage>
</organism>
<reference evidence="2" key="2">
    <citation type="submission" date="2021-03" db="EMBL/GenBank/DDBJ databases">
        <authorList>
            <person name="Cao W."/>
        </authorList>
    </citation>
    <scope>NUCLEOTIDE SEQUENCE</scope>
    <source>
        <strain evidence="2">110414</strain>
    </source>
</reference>
<name>A0A941AVA2_9GAMM</name>
<reference evidence="2" key="1">
    <citation type="journal article" date="2016" name="Int. J. Syst. Evol. Microbiol.">
        <title>Pseudoxanthomonas helianthi sp. nov., isolated from roots of Jerusalem artichoke (Helianthus tuberosus).</title>
        <authorList>
            <person name="Kittiwongwattana C."/>
            <person name="Thawai C."/>
        </authorList>
    </citation>
    <scope>NUCLEOTIDE SEQUENCE</scope>
    <source>
        <strain evidence="2">110414</strain>
    </source>
</reference>
<dbReference type="PANTHER" id="PTHR34599:SF1">
    <property type="entry name" value="PHOSPHATIDIC ACID PHOSPHATASE TYPE 2_HALOPEROXIDASE DOMAIN-CONTAINING PROTEIN"/>
    <property type="match status" value="1"/>
</dbReference>
<dbReference type="InterPro" id="IPR052559">
    <property type="entry name" value="V-haloperoxidase"/>
</dbReference>
<keyword evidence="3" id="KW-1185">Reference proteome</keyword>
<feature type="chain" id="PRO_5037969034" evidence="1">
    <location>
        <begin position="21"/>
        <end position="402"/>
    </location>
</feature>
<dbReference type="InterPro" id="IPR036938">
    <property type="entry name" value="PAP2/HPO_sf"/>
</dbReference>
<dbReference type="Gene3D" id="1.10.606.20">
    <property type="match status" value="1"/>
</dbReference>
<evidence type="ECO:0000313" key="3">
    <source>
        <dbReference type="Proteomes" id="UP000673447"/>
    </source>
</evidence>
<accession>A0A941AVA2</accession>
<keyword evidence="1" id="KW-0732">Signal</keyword>
<dbReference type="Proteomes" id="UP000673447">
    <property type="component" value="Unassembled WGS sequence"/>
</dbReference>
<dbReference type="CDD" id="cd03398">
    <property type="entry name" value="PAP2_haloperoxidase"/>
    <property type="match status" value="1"/>
</dbReference>
<evidence type="ECO:0000313" key="2">
    <source>
        <dbReference type="EMBL" id="MBP3983868.1"/>
    </source>
</evidence>
<dbReference type="AlphaFoldDB" id="A0A941AVA2"/>
<dbReference type="RefSeq" id="WP_210535685.1">
    <property type="nucleotide sequence ID" value="NZ_JAGKTC010000001.1"/>
</dbReference>
<dbReference type="PANTHER" id="PTHR34599">
    <property type="entry name" value="PEROXIDASE-RELATED"/>
    <property type="match status" value="1"/>
</dbReference>
<dbReference type="EMBL" id="JAGKTC010000001">
    <property type="protein sequence ID" value="MBP3983868.1"/>
    <property type="molecule type" value="Genomic_DNA"/>
</dbReference>